<dbReference type="Gene3D" id="3.90.1150.10">
    <property type="entry name" value="Aspartate Aminotransferase, domain 1"/>
    <property type="match status" value="1"/>
</dbReference>
<dbReference type="SUPFAM" id="SSF53383">
    <property type="entry name" value="PLP-dependent transferases"/>
    <property type="match status" value="1"/>
</dbReference>
<dbReference type="Proteomes" id="UP000241346">
    <property type="component" value="Unassembled WGS sequence"/>
</dbReference>
<dbReference type="GO" id="GO:0030170">
    <property type="term" value="F:pyridoxal phosphate binding"/>
    <property type="evidence" value="ECO:0007669"/>
    <property type="project" value="InterPro"/>
</dbReference>
<evidence type="ECO:0000256" key="3">
    <source>
        <dbReference type="ARBA" id="ARBA00023015"/>
    </source>
</evidence>
<sequence length="494" mass="55360">MNEELNIDGKSIAPRANNQLKKKYQYVYQWIEERIDKQSFQPGERLPSIRELSQQLSVSKNTVIRAYQQLEANQKISASARSGYRVSHNNTPHSGSKPIPEPGFVDLMALSKTIMGLPVSREILPMGSAHPDTDFPAINSLYAEIGRHSRYQSHIPSHYQLPPGNDKLLQQLVGINRELGVTISKQSLLVTHGAQQAISLSLQAITNDGDIVLVESASYFGNLMLLESLNLKVIEIPASPVSGIHLDALEQALQRWPVKAILINPSFNNPTGYVMSTADRLRFLAMTRGIPIIEDDVFGGLAYQQRPLPLKTLDQEDRVIYCNSLSKTLDSRLRIGWVVAGKYQSVIEKRLLTDNMGSPNLIHSAVAQFLESGKYRQHLGKIRRSYAKKQKLFHKLFTQALDHHPQLKGHYHLTQPSGGFLCWLTLPEHTDGQAIYQQALEHGISVLPGSMFSTNQRYAHCLRLSFANYRDSKDWQRGLTQFAAIIASHASPSS</sequence>
<dbReference type="InterPro" id="IPR015421">
    <property type="entry name" value="PyrdxlP-dep_Trfase_major"/>
</dbReference>
<organism evidence="8 9">
    <name type="scientific">Photobacterium rosenbergii</name>
    <dbReference type="NCBI Taxonomy" id="294936"/>
    <lineage>
        <taxon>Bacteria</taxon>
        <taxon>Pseudomonadati</taxon>
        <taxon>Pseudomonadota</taxon>
        <taxon>Gammaproteobacteria</taxon>
        <taxon>Vibrionales</taxon>
        <taxon>Vibrionaceae</taxon>
        <taxon>Photobacterium</taxon>
    </lineage>
</organism>
<evidence type="ECO:0000259" key="7">
    <source>
        <dbReference type="PROSITE" id="PS50949"/>
    </source>
</evidence>
<dbReference type="InterPro" id="IPR036388">
    <property type="entry name" value="WH-like_DNA-bd_sf"/>
</dbReference>
<dbReference type="CDD" id="cd00609">
    <property type="entry name" value="AAT_like"/>
    <property type="match status" value="1"/>
</dbReference>
<feature type="domain" description="HTH gntR-type" evidence="7">
    <location>
        <begin position="21"/>
        <end position="89"/>
    </location>
</feature>
<dbReference type="InterPro" id="IPR051446">
    <property type="entry name" value="HTH_trans_reg/aminotransferase"/>
</dbReference>
<evidence type="ECO:0000256" key="1">
    <source>
        <dbReference type="ARBA" id="ARBA00005384"/>
    </source>
</evidence>
<dbReference type="CDD" id="cd07377">
    <property type="entry name" value="WHTH_GntR"/>
    <property type="match status" value="1"/>
</dbReference>
<gene>
    <name evidence="8" type="ORF">C9J01_07665</name>
</gene>
<dbReference type="OrthoDB" id="9804020at2"/>
<evidence type="ECO:0000256" key="6">
    <source>
        <dbReference type="SAM" id="MobiDB-lite"/>
    </source>
</evidence>
<comment type="caution">
    <text evidence="8">The sequence shown here is derived from an EMBL/GenBank/DDBJ whole genome shotgun (WGS) entry which is preliminary data.</text>
</comment>
<comment type="similarity">
    <text evidence="1">In the C-terminal section; belongs to the class-I pyridoxal-phosphate-dependent aminotransferase family.</text>
</comment>
<dbReference type="InterPro" id="IPR000524">
    <property type="entry name" value="Tscrpt_reg_HTH_GntR"/>
</dbReference>
<name>A0A2T3NH10_9GAMM</name>
<keyword evidence="3" id="KW-0805">Transcription regulation</keyword>
<dbReference type="SUPFAM" id="SSF46785">
    <property type="entry name" value="Winged helix' DNA-binding domain"/>
    <property type="match status" value="1"/>
</dbReference>
<evidence type="ECO:0000256" key="4">
    <source>
        <dbReference type="ARBA" id="ARBA00023125"/>
    </source>
</evidence>
<dbReference type="Pfam" id="PF00392">
    <property type="entry name" value="GntR"/>
    <property type="match status" value="1"/>
</dbReference>
<evidence type="ECO:0000256" key="5">
    <source>
        <dbReference type="ARBA" id="ARBA00023163"/>
    </source>
</evidence>
<reference evidence="8 9" key="1">
    <citation type="submission" date="2018-03" db="EMBL/GenBank/DDBJ databases">
        <title>Whole genome sequencing of Histamine producing bacteria.</title>
        <authorList>
            <person name="Butler K."/>
        </authorList>
    </citation>
    <scope>NUCLEOTIDE SEQUENCE [LARGE SCALE GENOMIC DNA]</scope>
    <source>
        <strain evidence="8 9">DSM 19138</strain>
    </source>
</reference>
<dbReference type="Gene3D" id="1.10.10.10">
    <property type="entry name" value="Winged helix-like DNA-binding domain superfamily/Winged helix DNA-binding domain"/>
    <property type="match status" value="1"/>
</dbReference>
<dbReference type="AlphaFoldDB" id="A0A2T3NH10"/>
<dbReference type="EMBL" id="PYMB01000002">
    <property type="protein sequence ID" value="PSW14312.1"/>
    <property type="molecule type" value="Genomic_DNA"/>
</dbReference>
<evidence type="ECO:0000313" key="8">
    <source>
        <dbReference type="EMBL" id="PSW14312.1"/>
    </source>
</evidence>
<dbReference type="GO" id="GO:0003700">
    <property type="term" value="F:DNA-binding transcription factor activity"/>
    <property type="evidence" value="ECO:0007669"/>
    <property type="project" value="InterPro"/>
</dbReference>
<dbReference type="InterPro" id="IPR004839">
    <property type="entry name" value="Aminotransferase_I/II_large"/>
</dbReference>
<dbReference type="InterPro" id="IPR036390">
    <property type="entry name" value="WH_DNA-bd_sf"/>
</dbReference>
<keyword evidence="2" id="KW-0663">Pyridoxal phosphate</keyword>
<keyword evidence="4" id="KW-0238">DNA-binding</keyword>
<proteinExistence type="inferred from homology"/>
<dbReference type="PROSITE" id="PS50949">
    <property type="entry name" value="HTH_GNTR"/>
    <property type="match status" value="1"/>
</dbReference>
<dbReference type="InterPro" id="IPR015422">
    <property type="entry name" value="PyrdxlP-dep_Trfase_small"/>
</dbReference>
<dbReference type="RefSeq" id="WP_107297559.1">
    <property type="nucleotide sequence ID" value="NZ_PYMB01000002.1"/>
</dbReference>
<dbReference type="InterPro" id="IPR015424">
    <property type="entry name" value="PyrdxlP-dep_Trfase"/>
</dbReference>
<dbReference type="PANTHER" id="PTHR46577">
    <property type="entry name" value="HTH-TYPE TRANSCRIPTIONAL REGULATORY PROTEIN GABR"/>
    <property type="match status" value="1"/>
</dbReference>
<protein>
    <submittedName>
        <fullName evidence="8">Transcriptional regulator</fullName>
    </submittedName>
</protein>
<feature type="region of interest" description="Disordered" evidence="6">
    <location>
        <begin position="81"/>
        <end position="100"/>
    </location>
</feature>
<evidence type="ECO:0000313" key="9">
    <source>
        <dbReference type="Proteomes" id="UP000241346"/>
    </source>
</evidence>
<dbReference type="GO" id="GO:0003677">
    <property type="term" value="F:DNA binding"/>
    <property type="evidence" value="ECO:0007669"/>
    <property type="project" value="UniProtKB-KW"/>
</dbReference>
<dbReference type="SMART" id="SM00345">
    <property type="entry name" value="HTH_GNTR"/>
    <property type="match status" value="1"/>
</dbReference>
<dbReference type="Gene3D" id="3.40.640.10">
    <property type="entry name" value="Type I PLP-dependent aspartate aminotransferase-like (Major domain)"/>
    <property type="match status" value="1"/>
</dbReference>
<dbReference type="PANTHER" id="PTHR46577:SF2">
    <property type="entry name" value="TRANSCRIPTIONAL REGULATORY PROTEIN"/>
    <property type="match status" value="1"/>
</dbReference>
<dbReference type="Pfam" id="PF00155">
    <property type="entry name" value="Aminotran_1_2"/>
    <property type="match status" value="1"/>
</dbReference>
<evidence type="ECO:0000256" key="2">
    <source>
        <dbReference type="ARBA" id="ARBA00022898"/>
    </source>
</evidence>
<keyword evidence="5" id="KW-0804">Transcription</keyword>
<accession>A0A2T3NH10</accession>